<evidence type="ECO:0000313" key="11">
    <source>
        <dbReference type="Proteomes" id="UP000034591"/>
    </source>
</evidence>
<feature type="transmembrane region" description="Helical" evidence="7">
    <location>
        <begin position="28"/>
        <end position="44"/>
    </location>
</feature>
<feature type="domain" description="Cation/H+ exchanger transmembrane" evidence="8">
    <location>
        <begin position="11"/>
        <end position="363"/>
    </location>
</feature>
<dbReference type="EMBL" id="LBTI01000034">
    <property type="protein sequence ID" value="KKQ36873.1"/>
    <property type="molecule type" value="Genomic_DNA"/>
</dbReference>
<keyword evidence="6 7" id="KW-0472">Membrane</keyword>
<feature type="transmembrane region" description="Helical" evidence="7">
    <location>
        <begin position="174"/>
        <end position="191"/>
    </location>
</feature>
<dbReference type="Proteomes" id="UP000034591">
    <property type="component" value="Unassembled WGS sequence"/>
</dbReference>
<feature type="transmembrane region" description="Helical" evidence="7">
    <location>
        <begin position="203"/>
        <end position="226"/>
    </location>
</feature>
<evidence type="ECO:0000256" key="2">
    <source>
        <dbReference type="ARBA" id="ARBA00005551"/>
    </source>
</evidence>
<evidence type="ECO:0000259" key="8">
    <source>
        <dbReference type="Pfam" id="PF00999"/>
    </source>
</evidence>
<gene>
    <name evidence="10" type="ORF">US53_C0034G0008</name>
</gene>
<feature type="transmembrane region" description="Helical" evidence="7">
    <location>
        <begin position="111"/>
        <end position="130"/>
    </location>
</feature>
<dbReference type="PANTHER" id="PTHR42751:SF3">
    <property type="entry name" value="SODIUM_GLUTAMATE SYMPORTER"/>
    <property type="match status" value="1"/>
</dbReference>
<dbReference type="PANTHER" id="PTHR42751">
    <property type="entry name" value="SODIUM/HYDROGEN EXCHANGER FAMILY/TRKA DOMAIN PROTEIN"/>
    <property type="match status" value="1"/>
</dbReference>
<evidence type="ECO:0000256" key="3">
    <source>
        <dbReference type="ARBA" id="ARBA00022448"/>
    </source>
</evidence>
<comment type="caution">
    <text evidence="10">The sequence shown here is derived from an EMBL/GenBank/DDBJ whole genome shotgun (WGS) entry which is preliminary data.</text>
</comment>
<dbReference type="STRING" id="1618545.US53_C0034G0008"/>
<protein>
    <submittedName>
        <fullName evidence="10">Sodium/hydrogen exchanger</fullName>
    </submittedName>
</protein>
<comment type="subcellular location">
    <subcellularLocation>
        <location evidence="1">Membrane</location>
        <topology evidence="1">Multi-pass membrane protein</topology>
    </subcellularLocation>
</comment>
<evidence type="ECO:0000313" key="10">
    <source>
        <dbReference type="EMBL" id="KKQ36873.1"/>
    </source>
</evidence>
<dbReference type="InterPro" id="IPR036291">
    <property type="entry name" value="NAD(P)-bd_dom_sf"/>
</dbReference>
<feature type="transmembrane region" description="Helical" evidence="7">
    <location>
        <begin position="6"/>
        <end position="23"/>
    </location>
</feature>
<feature type="transmembrane region" description="Helical" evidence="7">
    <location>
        <begin position="80"/>
        <end position="105"/>
    </location>
</feature>
<dbReference type="InterPro" id="IPR003148">
    <property type="entry name" value="RCK_N"/>
</dbReference>
<sequence>MDFSQISTLLVAAAIFGLLARLLKQPLFIGYLFAGFFLSLVGVISDTNQLQSLSQIGVTLLLFILGLEMNIGELPSIGKVALITGLGQVVITFISGLLISLLIGFGFVPSLFLGVALSFSSTIIVVKLLAEKKDLSSLYGKLAIGILLVQDFFAISFLVFLSGIEGGGFSYQNYLLTFIKAFGLISFVWFVSKKFIPKIFEKLTLNSQEMMFILSIAWVMGFSYFVHGPLGFSLEIGGFLAGLALSNLPEQLEIGSRMRPLRDFFLTLFFILLGSQLAIGDTTFGLLAPAMLFSIFVLIVHPLSIMSILGFLGYRKRTSFFTGLTNAQISEFSFIIMSVGLSLGYIDSKFFSLVIIIGAITMTTSSYLIFGAEKLYKKISKYLSIFERDITKEGVFIKSLNYNDHVVLIGCDRTGKSLLKYLVKKGYRLIVVDFNPNVYKKLTAEKIECLFGDIEDPEILNASNLRQARIVISTISNFSDNMAVLEYIRGEKRPLTLMTAAFSNEALRLYEAGANYVIVPSIIAGEHMRHIIKSYGTKGERLIKAGHSHFKRLTYM</sequence>
<feature type="domain" description="RCK N-terminal" evidence="9">
    <location>
        <begin position="406"/>
        <end position="520"/>
    </location>
</feature>
<name>A0A0G0H0W4_9BACT</name>
<accession>A0A0G0H0W4</accession>
<dbReference type="Gene3D" id="3.40.50.720">
    <property type="entry name" value="NAD(P)-binding Rossmann-like Domain"/>
    <property type="match status" value="1"/>
</dbReference>
<evidence type="ECO:0000256" key="7">
    <source>
        <dbReference type="SAM" id="Phobius"/>
    </source>
</evidence>
<dbReference type="GO" id="GO:0006813">
    <property type="term" value="P:potassium ion transport"/>
    <property type="evidence" value="ECO:0007669"/>
    <property type="project" value="InterPro"/>
</dbReference>
<dbReference type="InterPro" id="IPR006153">
    <property type="entry name" value="Cation/H_exchanger_TM"/>
</dbReference>
<evidence type="ECO:0000256" key="4">
    <source>
        <dbReference type="ARBA" id="ARBA00022692"/>
    </source>
</evidence>
<proteinExistence type="inferred from homology"/>
<feature type="transmembrane region" description="Helical" evidence="7">
    <location>
        <begin position="142"/>
        <end position="162"/>
    </location>
</feature>
<organism evidence="10 11">
    <name type="scientific">Candidatus Woesebacteria bacterium GW2011_GWA1_37_7</name>
    <dbReference type="NCBI Taxonomy" id="1618545"/>
    <lineage>
        <taxon>Bacteria</taxon>
        <taxon>Candidatus Woeseibacteriota</taxon>
    </lineage>
</organism>
<feature type="transmembrane region" description="Helical" evidence="7">
    <location>
        <begin position="291"/>
        <end position="312"/>
    </location>
</feature>
<dbReference type="SUPFAM" id="SSF51735">
    <property type="entry name" value="NAD(P)-binding Rossmann-fold domains"/>
    <property type="match status" value="1"/>
</dbReference>
<reference evidence="10 11" key="1">
    <citation type="journal article" date="2015" name="Nature">
        <title>rRNA introns, odd ribosomes, and small enigmatic genomes across a large radiation of phyla.</title>
        <authorList>
            <person name="Brown C.T."/>
            <person name="Hug L.A."/>
            <person name="Thomas B.C."/>
            <person name="Sharon I."/>
            <person name="Castelle C.J."/>
            <person name="Singh A."/>
            <person name="Wilkins M.J."/>
            <person name="Williams K.H."/>
            <person name="Banfield J.F."/>
        </authorList>
    </citation>
    <scope>NUCLEOTIDE SEQUENCE [LARGE SCALE GENOMIC DNA]</scope>
</reference>
<feature type="transmembrane region" description="Helical" evidence="7">
    <location>
        <begin position="350"/>
        <end position="370"/>
    </location>
</feature>
<evidence type="ECO:0000256" key="1">
    <source>
        <dbReference type="ARBA" id="ARBA00004141"/>
    </source>
</evidence>
<evidence type="ECO:0000259" key="9">
    <source>
        <dbReference type="Pfam" id="PF02254"/>
    </source>
</evidence>
<dbReference type="GO" id="GO:1902600">
    <property type="term" value="P:proton transmembrane transport"/>
    <property type="evidence" value="ECO:0007669"/>
    <property type="project" value="InterPro"/>
</dbReference>
<dbReference type="GO" id="GO:0016020">
    <property type="term" value="C:membrane"/>
    <property type="evidence" value="ECO:0007669"/>
    <property type="project" value="UniProtKB-SubCell"/>
</dbReference>
<keyword evidence="4 7" id="KW-0812">Transmembrane</keyword>
<keyword evidence="5 7" id="KW-1133">Transmembrane helix</keyword>
<evidence type="ECO:0000256" key="5">
    <source>
        <dbReference type="ARBA" id="ARBA00022989"/>
    </source>
</evidence>
<dbReference type="Pfam" id="PF02254">
    <property type="entry name" value="TrkA_N"/>
    <property type="match status" value="1"/>
</dbReference>
<evidence type="ECO:0000256" key="6">
    <source>
        <dbReference type="ARBA" id="ARBA00023136"/>
    </source>
</evidence>
<dbReference type="PATRIC" id="fig|1618545.3.peg.521"/>
<comment type="similarity">
    <text evidence="2">Belongs to the monovalent cation:proton antiporter 2 (CPA2) transporter (TC 2.A.37) family.</text>
</comment>
<dbReference type="InterPro" id="IPR038770">
    <property type="entry name" value="Na+/solute_symporter_sf"/>
</dbReference>
<dbReference type="GO" id="GO:0015297">
    <property type="term" value="F:antiporter activity"/>
    <property type="evidence" value="ECO:0007669"/>
    <property type="project" value="InterPro"/>
</dbReference>
<feature type="transmembrane region" description="Helical" evidence="7">
    <location>
        <begin position="50"/>
        <end position="68"/>
    </location>
</feature>
<feature type="transmembrane region" description="Helical" evidence="7">
    <location>
        <begin position="261"/>
        <end position="279"/>
    </location>
</feature>
<keyword evidence="3" id="KW-0813">Transport</keyword>
<dbReference type="Gene3D" id="1.20.1530.20">
    <property type="match status" value="1"/>
</dbReference>
<dbReference type="AlphaFoldDB" id="A0A0G0H0W4"/>
<dbReference type="Pfam" id="PF00999">
    <property type="entry name" value="Na_H_Exchanger"/>
    <property type="match status" value="1"/>
</dbReference>